<dbReference type="AlphaFoldDB" id="A0AAD2K7X5"/>
<dbReference type="EMBL" id="CAVNYO010000478">
    <property type="protein sequence ID" value="CAK5284124.1"/>
    <property type="molecule type" value="Genomic_DNA"/>
</dbReference>
<accession>A0AAD2K7X5</accession>
<reference evidence="4" key="1">
    <citation type="submission" date="2023-11" db="EMBL/GenBank/DDBJ databases">
        <authorList>
            <person name="De Vega J J."/>
            <person name="De Vega J J."/>
        </authorList>
    </citation>
    <scope>NUCLEOTIDE SEQUENCE</scope>
</reference>
<dbReference type="Proteomes" id="UP001295794">
    <property type="component" value="Unassembled WGS sequence"/>
</dbReference>
<sequence length="685" mass="76599">MSDSSNPIIFKRRSKPSTRTRQSSAEPEIKDAGSDSPSTLATRLKTKTKRSQPKSRLSFGGGDDEEEGAEVFKVKKSNLSQKLSLGTHPSMTPLQSRDSPSRGPVYDQAYLQELKASTPNARPPPVHDDAQDVDMSIDIDASVTNLSLHDISGLDLPDTMIPAESSIRAAKERRERLRATGASVENDYISLSVVKRGDEPQGPHPESRLVREEDELGEGDDAQILIEYAEYTSAQDRIALGKKSRKLEASKRRDQMKEMIEDADEVDEETDEWEQEQIRRAGHASSGQEASRTKEPISQPPVLPTSTPLPVLSPALSRLNQQLAQLTMSHAENTSALNEIGRERAEVDNREVEMREMVEKAENKRAWFSEFKDWVEGVAAFLDEKYPLLEALEEEHCSLIQERSGMVKTRRSAEDEDDMCTFLGVVRPPEEEELDEFGRAIPKATAATRRAARLARRRRRHPDRPVNDFDETEGYSTDSSLPPSDLDAYSKALASLYERAAKILSDVQAEEFREPGKGRWSVWRERYSESYVGAWGGLGVVSVWEFWTRLEIVGWDMLKEPKSLDSFKWYEGLHEYSRPNGEDLGPDGDLVSSMISTVVIPRLCKLLECGVFDVYSDAECRRMSDLAEEIEASIDAGNTKFLALLKSVAGLFTTLSPISGLYTTDITDKPAPILIPQQSLPAQDC</sequence>
<dbReference type="Pfam" id="PF15458">
    <property type="entry name" value="NTR2"/>
    <property type="match status" value="1"/>
</dbReference>
<feature type="compositionally biased region" description="Acidic residues" evidence="3">
    <location>
        <begin position="261"/>
        <end position="275"/>
    </location>
</feature>
<evidence type="ECO:0000256" key="2">
    <source>
        <dbReference type="ARBA" id="ARBA00023242"/>
    </source>
</evidence>
<feature type="region of interest" description="Disordered" evidence="3">
    <location>
        <begin position="1"/>
        <end position="109"/>
    </location>
</feature>
<protein>
    <recommendedName>
        <fullName evidence="6">GC-rich sequence DNA-binding factor</fullName>
    </recommendedName>
</protein>
<proteinExistence type="predicted"/>
<comment type="caution">
    <text evidence="4">The sequence shown here is derived from an EMBL/GenBank/DDBJ whole genome shotgun (WGS) entry which is preliminary data.</text>
</comment>
<feature type="region of interest" description="Disordered" evidence="3">
    <location>
        <begin position="452"/>
        <end position="483"/>
    </location>
</feature>
<evidence type="ECO:0000256" key="3">
    <source>
        <dbReference type="SAM" id="MobiDB-lite"/>
    </source>
</evidence>
<keyword evidence="2" id="KW-0539">Nucleus</keyword>
<feature type="region of interest" description="Disordered" evidence="3">
    <location>
        <begin position="194"/>
        <end position="216"/>
    </location>
</feature>
<organism evidence="4 5">
    <name type="scientific">Mycena citricolor</name>
    <dbReference type="NCBI Taxonomy" id="2018698"/>
    <lineage>
        <taxon>Eukaryota</taxon>
        <taxon>Fungi</taxon>
        <taxon>Dikarya</taxon>
        <taxon>Basidiomycota</taxon>
        <taxon>Agaricomycotina</taxon>
        <taxon>Agaricomycetes</taxon>
        <taxon>Agaricomycetidae</taxon>
        <taxon>Agaricales</taxon>
        <taxon>Marasmiineae</taxon>
        <taxon>Mycenaceae</taxon>
        <taxon>Mycena</taxon>
    </lineage>
</organism>
<evidence type="ECO:0000313" key="4">
    <source>
        <dbReference type="EMBL" id="CAK5284124.1"/>
    </source>
</evidence>
<name>A0AAD2K7X5_9AGAR</name>
<dbReference type="GO" id="GO:0003677">
    <property type="term" value="F:DNA binding"/>
    <property type="evidence" value="ECO:0007669"/>
    <property type="project" value="InterPro"/>
</dbReference>
<feature type="compositionally biased region" description="Basic residues" evidence="3">
    <location>
        <begin position="452"/>
        <end position="462"/>
    </location>
</feature>
<dbReference type="InterPro" id="IPR012890">
    <property type="entry name" value="GCFC2-like"/>
</dbReference>
<dbReference type="GO" id="GO:0000390">
    <property type="term" value="P:spliceosomal complex disassembly"/>
    <property type="evidence" value="ECO:0007669"/>
    <property type="project" value="InterPro"/>
</dbReference>
<feature type="compositionally biased region" description="Basic and acidic residues" evidence="3">
    <location>
        <begin position="195"/>
        <end position="211"/>
    </location>
</feature>
<feature type="region of interest" description="Disordered" evidence="3">
    <location>
        <begin position="261"/>
        <end position="310"/>
    </location>
</feature>
<evidence type="ECO:0008006" key="6">
    <source>
        <dbReference type="Google" id="ProtNLM"/>
    </source>
</evidence>
<evidence type="ECO:0000256" key="1">
    <source>
        <dbReference type="ARBA" id="ARBA00004123"/>
    </source>
</evidence>
<dbReference type="GO" id="GO:0071008">
    <property type="term" value="C:U2-type post-mRNA release spliceosomal complex"/>
    <property type="evidence" value="ECO:0007669"/>
    <property type="project" value="InterPro"/>
</dbReference>
<dbReference type="InterPro" id="IPR028211">
    <property type="entry name" value="Ntr2"/>
</dbReference>
<comment type="subcellular location">
    <subcellularLocation>
        <location evidence="1">Nucleus</location>
    </subcellularLocation>
</comment>
<feature type="compositionally biased region" description="Polar residues" evidence="3">
    <location>
        <begin position="77"/>
        <end position="98"/>
    </location>
</feature>
<dbReference type="PANTHER" id="PTHR12214">
    <property type="entry name" value="GC-RICH SEQUENCE DNA-BINDING FACTOR"/>
    <property type="match status" value="1"/>
</dbReference>
<gene>
    <name evidence="4" type="ORF">MYCIT1_LOCUS37164</name>
</gene>
<feature type="compositionally biased region" description="Basic residues" evidence="3">
    <location>
        <begin position="44"/>
        <end position="53"/>
    </location>
</feature>
<keyword evidence="5" id="KW-1185">Reference proteome</keyword>
<evidence type="ECO:0000313" key="5">
    <source>
        <dbReference type="Proteomes" id="UP001295794"/>
    </source>
</evidence>
<dbReference type="PANTHER" id="PTHR12214:SF0">
    <property type="entry name" value="LD29489P"/>
    <property type="match status" value="1"/>
</dbReference>